<protein>
    <submittedName>
        <fullName evidence="2">VOC family protein</fullName>
    </submittedName>
</protein>
<evidence type="ECO:0000313" key="2">
    <source>
        <dbReference type="EMBL" id="GGZ53108.1"/>
    </source>
</evidence>
<dbReference type="EMBL" id="BMXY01000001">
    <property type="protein sequence ID" value="GGZ53108.1"/>
    <property type="molecule type" value="Genomic_DNA"/>
</dbReference>
<dbReference type="PANTHER" id="PTHR33990:SF1">
    <property type="entry name" value="PROTEIN YJDN"/>
    <property type="match status" value="1"/>
</dbReference>
<dbReference type="InterPro" id="IPR029068">
    <property type="entry name" value="Glyas_Bleomycin-R_OHBP_Dase"/>
</dbReference>
<name>A0ABQ3BP35_9GAMM</name>
<evidence type="ECO:0000259" key="1">
    <source>
        <dbReference type="Pfam" id="PF00903"/>
    </source>
</evidence>
<dbReference type="SUPFAM" id="SSF54593">
    <property type="entry name" value="Glyoxalase/Bleomycin resistance protein/Dihydroxybiphenyl dioxygenase"/>
    <property type="match status" value="1"/>
</dbReference>
<dbReference type="CDD" id="cd06588">
    <property type="entry name" value="PhnB_like"/>
    <property type="match status" value="1"/>
</dbReference>
<dbReference type="Gene3D" id="3.10.180.10">
    <property type="entry name" value="2,3-Dihydroxybiphenyl 1,2-Dioxygenase, domain 1"/>
    <property type="match status" value="1"/>
</dbReference>
<feature type="domain" description="Glyoxalase/fosfomycin resistance/dioxygenase" evidence="1">
    <location>
        <begin position="12"/>
        <end position="138"/>
    </location>
</feature>
<reference evidence="3" key="1">
    <citation type="journal article" date="2019" name="Int. J. Syst. Evol. Microbiol.">
        <title>The Global Catalogue of Microorganisms (GCM) 10K type strain sequencing project: providing services to taxonomists for standard genome sequencing and annotation.</title>
        <authorList>
            <consortium name="The Broad Institute Genomics Platform"/>
            <consortium name="The Broad Institute Genome Sequencing Center for Infectious Disease"/>
            <person name="Wu L."/>
            <person name="Ma J."/>
        </authorList>
    </citation>
    <scope>NUCLEOTIDE SEQUENCE [LARGE SCALE GENOMIC DNA]</scope>
    <source>
        <strain evidence="3">KCTC 22558</strain>
    </source>
</reference>
<dbReference type="InterPro" id="IPR004360">
    <property type="entry name" value="Glyas_Fos-R_dOase_dom"/>
</dbReference>
<comment type="caution">
    <text evidence="2">The sequence shown here is derived from an EMBL/GenBank/DDBJ whole genome shotgun (WGS) entry which is preliminary data.</text>
</comment>
<organism evidence="2 3">
    <name type="scientific">Cognatilysobacter xinjiangensis</name>
    <dbReference type="NCBI Taxonomy" id="546892"/>
    <lineage>
        <taxon>Bacteria</taxon>
        <taxon>Pseudomonadati</taxon>
        <taxon>Pseudomonadota</taxon>
        <taxon>Gammaproteobacteria</taxon>
        <taxon>Lysobacterales</taxon>
        <taxon>Lysobacteraceae</taxon>
        <taxon>Cognatilysobacter</taxon>
    </lineage>
</organism>
<evidence type="ECO:0000313" key="3">
    <source>
        <dbReference type="Proteomes" id="UP000643403"/>
    </source>
</evidence>
<dbReference type="InterPro" id="IPR028973">
    <property type="entry name" value="PhnB-like"/>
</dbReference>
<sequence>MTREETDMQLVPYLAFDGDCREAFDFYRDAFDGEIVFTMTVGESPMAAQMPPESHARLMHIELRASGASLMGADMQPGCGDGGGHHGGCVSIGLDTIEEAERVWARLSQGATIGMPLEPTFWATRFGMLTDRFGKAWMINGPQLEGAQA</sequence>
<dbReference type="PANTHER" id="PTHR33990">
    <property type="entry name" value="PROTEIN YJDN-RELATED"/>
    <property type="match status" value="1"/>
</dbReference>
<dbReference type="Proteomes" id="UP000643403">
    <property type="component" value="Unassembled WGS sequence"/>
</dbReference>
<gene>
    <name evidence="2" type="ORF">GCM10008101_02810</name>
</gene>
<dbReference type="Pfam" id="PF00903">
    <property type="entry name" value="Glyoxalase"/>
    <property type="match status" value="1"/>
</dbReference>
<accession>A0ABQ3BP35</accession>
<proteinExistence type="predicted"/>
<keyword evidence="3" id="KW-1185">Reference proteome</keyword>